<dbReference type="SUPFAM" id="SSF56672">
    <property type="entry name" value="DNA/RNA polymerases"/>
    <property type="match status" value="1"/>
</dbReference>
<evidence type="ECO:0000256" key="2">
    <source>
        <dbReference type="SAM" id="MobiDB-lite"/>
    </source>
</evidence>
<feature type="domain" description="Reverse transcriptase" evidence="3">
    <location>
        <begin position="526"/>
        <end position="763"/>
    </location>
</feature>
<reference evidence="4 5" key="1">
    <citation type="submission" date="2019-01" db="EMBL/GenBank/DDBJ databases">
        <title>Genome sequencing of the rare red list fungi Fomitopsis rosea.</title>
        <authorList>
            <person name="Buettner E."/>
            <person name="Kellner H."/>
        </authorList>
    </citation>
    <scope>NUCLEOTIDE SEQUENCE [LARGE SCALE GENOMIC DNA]</scope>
    <source>
        <strain evidence="4 5">DSM 105464</strain>
    </source>
</reference>
<keyword evidence="1" id="KW-0175">Coiled coil</keyword>
<evidence type="ECO:0000313" key="5">
    <source>
        <dbReference type="Proteomes" id="UP000298390"/>
    </source>
</evidence>
<name>A0A4Y9Z6A7_9APHY</name>
<dbReference type="InterPro" id="IPR036691">
    <property type="entry name" value="Endo/exonu/phosph_ase_sf"/>
</dbReference>
<evidence type="ECO:0000259" key="3">
    <source>
        <dbReference type="PROSITE" id="PS50878"/>
    </source>
</evidence>
<feature type="region of interest" description="Disordered" evidence="2">
    <location>
        <begin position="491"/>
        <end position="514"/>
    </location>
</feature>
<sequence length="763" mass="87457">MRDKRIGALVVQEAHMDEERRQKVESLFSQRLRIFASEDPENPTGKGGVAIVLNREILDVQTAATTVVSQGRALQVQMRIKPDATLTILGVYAPNDPDLNEFLWEDIRDFYQQPGNRNVPRPDMMLGDFNIVEEAIDRMPPHRDQNRAADMLGEVKTLLHLRDEWRQLNPTEKMFTYHQKATGSQSRIDRIYATERTCKTAREWNVQPSGVPNTDHMMISVKVSSENAPWVGSGRRTIPIFVLKDKHMKKYIRERTREAIDDLQNLGNARSNAHNPQQILNSLKMSIRAEAIRRQKKMVPMLMQDINSTQRALHEILNDASVPAEDQKTEAARLTEHLAMLENKRHAQQRKEVKIKNRIEGETLCKGWCSLGKEKKPRDLIYTLKRPQPDNQAPRPEPLYEKNSAKMAELARDYHENLQAQGLEQDELKRIKAEVDVLNYIHKSPDPHQHEEMRRLIHRDDVERALKVSKKDSAAGIDGLTYEFWVELQKQSRMKDPNDDQSDDEDSNEDDPPDVLDLMTSAFNDIQRHGVDPTTNFAEGWMCPIFKKKDRTDIANYRPITLLNTDYKLYTKALTAKLATAAPSLIHKSQAGFVPGRQIHDHTQLTHMIMELAASADPEEDEDGMIIALDQEKAYDKISHTYLWETLRKFNIPDSFINSVKTLYENAETRVMINGFLSTPYKITRGVRQGDPLSCLLFDLAIEPLAASLRASNLRGYNIPGADERLIATLFADDTTTFLRKRRQILGPHVNPGLMVYSIRCKV</sequence>
<comment type="caution">
    <text evidence="4">The sequence shown here is derived from an EMBL/GenBank/DDBJ whole genome shotgun (WGS) entry which is preliminary data.</text>
</comment>
<evidence type="ECO:0000313" key="4">
    <source>
        <dbReference type="EMBL" id="TFY69393.1"/>
    </source>
</evidence>
<dbReference type="EMBL" id="SEKV01000010">
    <property type="protein sequence ID" value="TFY69393.1"/>
    <property type="molecule type" value="Genomic_DNA"/>
</dbReference>
<feature type="compositionally biased region" description="Acidic residues" evidence="2">
    <location>
        <begin position="499"/>
        <end position="514"/>
    </location>
</feature>
<dbReference type="PROSITE" id="PS50878">
    <property type="entry name" value="RT_POL"/>
    <property type="match status" value="1"/>
</dbReference>
<evidence type="ECO:0000256" key="1">
    <source>
        <dbReference type="SAM" id="Coils"/>
    </source>
</evidence>
<dbReference type="InterPro" id="IPR043502">
    <property type="entry name" value="DNA/RNA_pol_sf"/>
</dbReference>
<dbReference type="STRING" id="34475.A0A4Y9Z6A7"/>
<dbReference type="InterPro" id="IPR005135">
    <property type="entry name" value="Endo/exonuclease/phosphatase"/>
</dbReference>
<dbReference type="CDD" id="cd01650">
    <property type="entry name" value="RT_nLTR_like"/>
    <property type="match status" value="1"/>
</dbReference>
<proteinExistence type="predicted"/>
<protein>
    <recommendedName>
        <fullName evidence="3">Reverse transcriptase domain-containing protein</fullName>
    </recommendedName>
</protein>
<dbReference type="Proteomes" id="UP000298390">
    <property type="component" value="Unassembled WGS sequence"/>
</dbReference>
<dbReference type="Gene3D" id="3.60.10.10">
    <property type="entry name" value="Endonuclease/exonuclease/phosphatase"/>
    <property type="match status" value="1"/>
</dbReference>
<dbReference type="Pfam" id="PF03372">
    <property type="entry name" value="Exo_endo_phos"/>
    <property type="match status" value="1"/>
</dbReference>
<dbReference type="AlphaFoldDB" id="A0A4Y9Z6A7"/>
<dbReference type="GO" id="GO:0003824">
    <property type="term" value="F:catalytic activity"/>
    <property type="evidence" value="ECO:0007669"/>
    <property type="project" value="InterPro"/>
</dbReference>
<accession>A0A4Y9Z6A7</accession>
<dbReference type="SUPFAM" id="SSF56219">
    <property type="entry name" value="DNase I-like"/>
    <property type="match status" value="1"/>
</dbReference>
<dbReference type="Pfam" id="PF00078">
    <property type="entry name" value="RVT_1"/>
    <property type="match status" value="1"/>
</dbReference>
<dbReference type="PANTHER" id="PTHR19446">
    <property type="entry name" value="REVERSE TRANSCRIPTASES"/>
    <property type="match status" value="1"/>
</dbReference>
<feature type="coiled-coil region" evidence="1">
    <location>
        <begin position="324"/>
        <end position="351"/>
    </location>
</feature>
<dbReference type="InterPro" id="IPR000477">
    <property type="entry name" value="RT_dom"/>
</dbReference>
<gene>
    <name evidence="4" type="ORF">EVJ58_g438</name>
</gene>
<organism evidence="4 5">
    <name type="scientific">Rhodofomes roseus</name>
    <dbReference type="NCBI Taxonomy" id="34475"/>
    <lineage>
        <taxon>Eukaryota</taxon>
        <taxon>Fungi</taxon>
        <taxon>Dikarya</taxon>
        <taxon>Basidiomycota</taxon>
        <taxon>Agaricomycotina</taxon>
        <taxon>Agaricomycetes</taxon>
        <taxon>Polyporales</taxon>
        <taxon>Rhodofomes</taxon>
    </lineage>
</organism>